<sequence length="324" mass="33435">MTETADPTTDAPATSAAPAGHHPLPPLEGVLFFPVTPFDAADRVDEDVLARHVADGLAAGAGAAFVACGTGEFHALDVDEYAQAVRVAVAAAGGRHLVIAGAGGPLGHARRCARIAADAGADGLLVLPPYLVTGPQDGVAAYVEAVARATPLPVIAYHRGSATLGDAAVERLLRLPTLAGIKDGVGDMAQMQRFVLAARRAGRSDVRFFNGMLTAEASQAAYRAIGVPLYSSAVFAMAPRIALAFHAALLADDEDTQHLLLDGFFTPLVRLRDETPGFAVSLVKAGLRLRGVPVGSVRAPLVDPSPAQLAALERILARGEELVA</sequence>
<dbReference type="SMART" id="SM01130">
    <property type="entry name" value="DHDPS"/>
    <property type="match status" value="1"/>
</dbReference>
<dbReference type="NCBIfam" id="NF002958">
    <property type="entry name" value="PRK03620.1"/>
    <property type="match status" value="1"/>
</dbReference>
<feature type="active site" description="Proton donor/acceptor" evidence="7">
    <location>
        <position position="157"/>
    </location>
</feature>
<evidence type="ECO:0000256" key="3">
    <source>
        <dbReference type="ARBA" id="ARBA00007592"/>
    </source>
</evidence>
<dbReference type="AlphaFoldDB" id="A0A7L7Z0S1"/>
<accession>A0A7L7Z0S1</accession>
<comment type="pathway">
    <text evidence="2 5">Carbohydrate acid metabolism; D-glucarate degradation; 2,5-dioxopentanoate from D-glucarate: step 2/2.</text>
</comment>
<dbReference type="EC" id="4.2.1.41" evidence="5"/>
<reference evidence="10 11" key="1">
    <citation type="submission" date="2020-08" db="EMBL/GenBank/DDBJ databases">
        <title>Description of Clavibacter zhangzhiyonge sp. nov., a phytopathogenic actinobacterium isolated from barley seeds, causing leaf brown spot and decline.</title>
        <authorList>
            <person name="Tian Q."/>
            <person name="Chuan J."/>
            <person name="Zhao W."/>
            <person name="Li X."/>
        </authorList>
    </citation>
    <scope>NUCLEOTIDE SEQUENCE [LARGE SCALE GENOMIC DNA]</scope>
    <source>
        <strain evidence="10 11">DM1</strain>
    </source>
</reference>
<evidence type="ECO:0000256" key="7">
    <source>
        <dbReference type="PIRSR" id="PIRSR001365-1"/>
    </source>
</evidence>
<feature type="region of interest" description="Disordered" evidence="9">
    <location>
        <begin position="1"/>
        <end position="20"/>
    </location>
</feature>
<dbReference type="PANTHER" id="PTHR12128">
    <property type="entry name" value="DIHYDRODIPICOLINATE SYNTHASE"/>
    <property type="match status" value="1"/>
</dbReference>
<organism evidence="10 11">
    <name type="scientific">Clavibacter zhangzhiyongii</name>
    <dbReference type="NCBI Taxonomy" id="2768071"/>
    <lineage>
        <taxon>Bacteria</taxon>
        <taxon>Bacillati</taxon>
        <taxon>Actinomycetota</taxon>
        <taxon>Actinomycetes</taxon>
        <taxon>Micrococcales</taxon>
        <taxon>Microbacteriaceae</taxon>
        <taxon>Clavibacter</taxon>
    </lineage>
</organism>
<dbReference type="InterPro" id="IPR013785">
    <property type="entry name" value="Aldolase_TIM"/>
</dbReference>
<dbReference type="GO" id="GO:0042838">
    <property type="term" value="P:D-glucarate catabolic process"/>
    <property type="evidence" value="ECO:0007669"/>
    <property type="project" value="UniProtKB-UniRule"/>
</dbReference>
<proteinExistence type="inferred from homology"/>
<evidence type="ECO:0000313" key="10">
    <source>
        <dbReference type="EMBL" id="QOD43313.1"/>
    </source>
</evidence>
<evidence type="ECO:0000256" key="5">
    <source>
        <dbReference type="HAMAP-Rule" id="MF_00694"/>
    </source>
</evidence>
<gene>
    <name evidence="10" type="ORF">H9X71_12035</name>
</gene>
<dbReference type="EMBL" id="CP061274">
    <property type="protein sequence ID" value="QOD43313.1"/>
    <property type="molecule type" value="Genomic_DNA"/>
</dbReference>
<keyword evidence="11" id="KW-1185">Reference proteome</keyword>
<dbReference type="PIRSF" id="PIRSF001365">
    <property type="entry name" value="DHDPS"/>
    <property type="match status" value="1"/>
</dbReference>
<evidence type="ECO:0000256" key="4">
    <source>
        <dbReference type="ARBA" id="ARBA00023239"/>
    </source>
</evidence>
<dbReference type="RefSeq" id="WP_191147309.1">
    <property type="nucleotide sequence ID" value="NZ_CP061274.1"/>
</dbReference>
<evidence type="ECO:0000256" key="9">
    <source>
        <dbReference type="SAM" id="MobiDB-lite"/>
    </source>
</evidence>
<dbReference type="HAMAP" id="MF_00694">
    <property type="entry name" value="KDGDH"/>
    <property type="match status" value="1"/>
</dbReference>
<dbReference type="KEGG" id="czh:H9X71_12035"/>
<evidence type="ECO:0000256" key="6">
    <source>
        <dbReference type="PIRNR" id="PIRNR001365"/>
    </source>
</evidence>
<dbReference type="InterPro" id="IPR002220">
    <property type="entry name" value="DapA-like"/>
</dbReference>
<evidence type="ECO:0000256" key="2">
    <source>
        <dbReference type="ARBA" id="ARBA00004983"/>
    </source>
</evidence>
<feature type="active site" description="Schiff-base intermediate with substrate" evidence="7">
    <location>
        <position position="182"/>
    </location>
</feature>
<evidence type="ECO:0000313" key="11">
    <source>
        <dbReference type="Proteomes" id="UP000516660"/>
    </source>
</evidence>
<dbReference type="SUPFAM" id="SSF51569">
    <property type="entry name" value="Aldolase"/>
    <property type="match status" value="1"/>
</dbReference>
<feature type="binding site" evidence="8">
    <location>
        <position position="70"/>
    </location>
    <ligand>
        <name>pyruvate</name>
        <dbReference type="ChEBI" id="CHEBI:15361"/>
    </ligand>
</feature>
<dbReference type="PANTHER" id="PTHR12128:SF19">
    <property type="entry name" value="5-DEHYDRO-4-DEOXYGLUCARATE DEHYDRATASE 2-RELATED"/>
    <property type="match status" value="1"/>
</dbReference>
<dbReference type="Proteomes" id="UP000516660">
    <property type="component" value="Chromosome"/>
</dbReference>
<evidence type="ECO:0000256" key="8">
    <source>
        <dbReference type="PIRSR" id="PIRSR001365-2"/>
    </source>
</evidence>
<comment type="catalytic activity">
    <reaction evidence="1 5">
        <text>5-dehydro-4-deoxy-D-glucarate + H(+) = 2,5-dioxopentanoate + CO2 + H2O</text>
        <dbReference type="Rhea" id="RHEA:24608"/>
        <dbReference type="ChEBI" id="CHEBI:15377"/>
        <dbReference type="ChEBI" id="CHEBI:15378"/>
        <dbReference type="ChEBI" id="CHEBI:16526"/>
        <dbReference type="ChEBI" id="CHEBI:42819"/>
        <dbReference type="ChEBI" id="CHEBI:58136"/>
        <dbReference type="EC" id="4.2.1.41"/>
    </reaction>
</comment>
<dbReference type="GO" id="GO:0047448">
    <property type="term" value="F:5-dehydro-4-deoxyglucarate dehydratase activity"/>
    <property type="evidence" value="ECO:0007669"/>
    <property type="project" value="UniProtKB-UniRule"/>
</dbReference>
<dbReference type="UniPathway" id="UPA00564">
    <property type="reaction ID" value="UER00628"/>
</dbReference>
<dbReference type="GO" id="GO:0008840">
    <property type="term" value="F:4-hydroxy-tetrahydrodipicolinate synthase activity"/>
    <property type="evidence" value="ECO:0007669"/>
    <property type="project" value="TreeGrafter"/>
</dbReference>
<keyword evidence="4 5" id="KW-0456">Lyase</keyword>
<protein>
    <recommendedName>
        <fullName evidence="5">Probable 5-dehydro-4-deoxyglucarate dehydratase</fullName>
        <ecNumber evidence="5">4.2.1.41</ecNumber>
    </recommendedName>
    <alternativeName>
        <fullName evidence="5">5-keto-4-deoxy-glucarate dehydratase</fullName>
        <shortName evidence="5">KDGDH</shortName>
    </alternativeName>
</protein>
<dbReference type="Gene3D" id="3.20.20.70">
    <property type="entry name" value="Aldolase class I"/>
    <property type="match status" value="1"/>
</dbReference>
<evidence type="ECO:0000256" key="1">
    <source>
        <dbReference type="ARBA" id="ARBA00001446"/>
    </source>
</evidence>
<dbReference type="InterPro" id="IPR017655">
    <property type="entry name" value="Dehydro-deoxyglucarate_dehyd"/>
</dbReference>
<dbReference type="Pfam" id="PF00701">
    <property type="entry name" value="DHDPS"/>
    <property type="match status" value="1"/>
</dbReference>
<comment type="similarity">
    <text evidence="3 5 6">Belongs to the DapA family.</text>
</comment>
<name>A0A7L7Z0S1_9MICO</name>